<dbReference type="Pfam" id="PF05670">
    <property type="entry name" value="NFACT-R_1"/>
    <property type="match status" value="1"/>
</dbReference>
<dbReference type="OrthoDB" id="200398at2759"/>
<dbReference type="InParanoid" id="A0A316YTF1"/>
<dbReference type="InterPro" id="IPR008532">
    <property type="entry name" value="NFACT_RNA-bd"/>
</dbReference>
<dbReference type="PANTHER" id="PTHR13049">
    <property type="entry name" value="DUF814-RELATED"/>
    <property type="match status" value="1"/>
</dbReference>
<protein>
    <recommendedName>
        <fullName evidence="2">NFACT RNA-binding domain-containing protein</fullName>
    </recommendedName>
</protein>
<evidence type="ECO:0000256" key="1">
    <source>
        <dbReference type="ARBA" id="ARBA00008998"/>
    </source>
</evidence>
<evidence type="ECO:0000313" key="4">
    <source>
        <dbReference type="Proteomes" id="UP000245768"/>
    </source>
</evidence>
<dbReference type="InterPro" id="IPR039730">
    <property type="entry name" value="Jlp2/Ccd25"/>
</dbReference>
<organism evidence="3 4">
    <name type="scientific">Acaromyces ingoldii</name>
    <dbReference type="NCBI Taxonomy" id="215250"/>
    <lineage>
        <taxon>Eukaryota</taxon>
        <taxon>Fungi</taxon>
        <taxon>Dikarya</taxon>
        <taxon>Basidiomycota</taxon>
        <taxon>Ustilaginomycotina</taxon>
        <taxon>Exobasidiomycetes</taxon>
        <taxon>Exobasidiales</taxon>
        <taxon>Cryptobasidiaceae</taxon>
        <taxon>Acaromyces</taxon>
    </lineage>
</organism>
<sequence>MGRDKVENEELIKYGDEEDVWFHVDKLSSAHVYLRLQEGMAWDAIPKPLLDDMSQLVKANSIEGNKRDNQTIIYTPWSNIKKQGDMAVGAVSFKNDQRVRRHHVAQRENAIVNRLNKTRREEVVDHEAVRQERERLKNKKK</sequence>
<accession>A0A316YTF1</accession>
<dbReference type="RefSeq" id="XP_025379699.1">
    <property type="nucleotide sequence ID" value="XM_025518567.1"/>
</dbReference>
<dbReference type="EMBL" id="KZ819635">
    <property type="protein sequence ID" value="PWN92501.1"/>
    <property type="molecule type" value="Genomic_DNA"/>
</dbReference>
<keyword evidence="4" id="KW-1185">Reference proteome</keyword>
<reference evidence="3 4" key="1">
    <citation type="journal article" date="2018" name="Mol. Biol. Evol.">
        <title>Broad Genomic Sampling Reveals a Smut Pathogenic Ancestry of the Fungal Clade Ustilaginomycotina.</title>
        <authorList>
            <person name="Kijpornyongpan T."/>
            <person name="Mondo S.J."/>
            <person name="Barry K."/>
            <person name="Sandor L."/>
            <person name="Lee J."/>
            <person name="Lipzen A."/>
            <person name="Pangilinan J."/>
            <person name="LaButti K."/>
            <person name="Hainaut M."/>
            <person name="Henrissat B."/>
            <person name="Grigoriev I.V."/>
            <person name="Spatafora J.W."/>
            <person name="Aime M.C."/>
        </authorList>
    </citation>
    <scope>NUCLEOTIDE SEQUENCE [LARGE SCALE GENOMIC DNA]</scope>
    <source>
        <strain evidence="3 4">MCA 4198</strain>
    </source>
</reference>
<feature type="non-terminal residue" evidence="3">
    <location>
        <position position="141"/>
    </location>
</feature>
<gene>
    <name evidence="3" type="ORF">FA10DRAFT_222899</name>
</gene>
<feature type="domain" description="NFACT RNA-binding" evidence="2">
    <location>
        <begin position="1"/>
        <end position="95"/>
    </location>
</feature>
<dbReference type="GeneID" id="37040483"/>
<comment type="similarity">
    <text evidence="1">Belongs to the CCDC25 family.</text>
</comment>
<dbReference type="PANTHER" id="PTHR13049:SF2">
    <property type="entry name" value="COILED-COIL DOMAIN-CONTAINING PROTEIN 25"/>
    <property type="match status" value="1"/>
</dbReference>
<dbReference type="Proteomes" id="UP000245768">
    <property type="component" value="Unassembled WGS sequence"/>
</dbReference>
<proteinExistence type="inferred from homology"/>
<evidence type="ECO:0000259" key="2">
    <source>
        <dbReference type="Pfam" id="PF05670"/>
    </source>
</evidence>
<dbReference type="AlphaFoldDB" id="A0A316YTF1"/>
<name>A0A316YTF1_9BASI</name>
<evidence type="ECO:0000313" key="3">
    <source>
        <dbReference type="EMBL" id="PWN92501.1"/>
    </source>
</evidence>
<dbReference type="STRING" id="215250.A0A316YTF1"/>